<evidence type="ECO:0000313" key="3">
    <source>
        <dbReference type="Proteomes" id="UP001168620"/>
    </source>
</evidence>
<comment type="caution">
    <text evidence="2">The sequence shown here is derived from an EMBL/GenBank/DDBJ whole genome shotgun (WGS) entry which is preliminary data.</text>
</comment>
<dbReference type="CDD" id="cd07043">
    <property type="entry name" value="STAS_anti-anti-sigma_factors"/>
    <property type="match status" value="1"/>
</dbReference>
<gene>
    <name evidence="2" type="ORF">QWY28_06420</name>
</gene>
<dbReference type="SUPFAM" id="SSF52091">
    <property type="entry name" value="SpoIIaa-like"/>
    <property type="match status" value="1"/>
</dbReference>
<dbReference type="RefSeq" id="WP_300951489.1">
    <property type="nucleotide sequence ID" value="NZ_JAUHJQ010000002.1"/>
</dbReference>
<dbReference type="InterPro" id="IPR036513">
    <property type="entry name" value="STAS_dom_sf"/>
</dbReference>
<keyword evidence="3" id="KW-1185">Reference proteome</keyword>
<reference evidence="2" key="1">
    <citation type="submission" date="2023-06" db="EMBL/GenBank/DDBJ databases">
        <title>Draft genome sequence of Nocardioides sp. SOB77.</title>
        <authorList>
            <person name="Zhang G."/>
        </authorList>
    </citation>
    <scope>NUCLEOTIDE SEQUENCE</scope>
    <source>
        <strain evidence="2">SOB77</strain>
    </source>
</reference>
<feature type="domain" description="STAS" evidence="1">
    <location>
        <begin position="14"/>
        <end position="114"/>
    </location>
</feature>
<dbReference type="PROSITE" id="PS50801">
    <property type="entry name" value="STAS"/>
    <property type="match status" value="1"/>
</dbReference>
<dbReference type="Pfam" id="PF01740">
    <property type="entry name" value="STAS"/>
    <property type="match status" value="1"/>
</dbReference>
<dbReference type="EMBL" id="JAUHJQ010000002">
    <property type="protein sequence ID" value="MDN4172570.1"/>
    <property type="molecule type" value="Genomic_DNA"/>
</dbReference>
<dbReference type="Gene3D" id="3.30.750.24">
    <property type="entry name" value="STAS domain"/>
    <property type="match status" value="1"/>
</dbReference>
<evidence type="ECO:0000259" key="1">
    <source>
        <dbReference type="PROSITE" id="PS50801"/>
    </source>
</evidence>
<protein>
    <submittedName>
        <fullName evidence="2">STAS domain-containing protein</fullName>
    </submittedName>
</protein>
<name>A0ABT8FDD1_9ACTN</name>
<dbReference type="InterPro" id="IPR002645">
    <property type="entry name" value="STAS_dom"/>
</dbReference>
<dbReference type="Proteomes" id="UP001168620">
    <property type="component" value="Unassembled WGS sequence"/>
</dbReference>
<organism evidence="2 3">
    <name type="scientific">Nocardioides oceani</name>
    <dbReference type="NCBI Taxonomy" id="3058369"/>
    <lineage>
        <taxon>Bacteria</taxon>
        <taxon>Bacillati</taxon>
        <taxon>Actinomycetota</taxon>
        <taxon>Actinomycetes</taxon>
        <taxon>Propionibacteriales</taxon>
        <taxon>Nocardioidaceae</taxon>
        <taxon>Nocardioides</taxon>
    </lineage>
</organism>
<proteinExistence type="predicted"/>
<evidence type="ECO:0000313" key="2">
    <source>
        <dbReference type="EMBL" id="MDN4172570.1"/>
    </source>
</evidence>
<sequence>MLERPFSSSYADGVLTLGGSVDEYAVAALRSAVKEHSDEHRRPLAVELSDVDFLPSVAVGVLATGLRNAEQNGTELALVAAPGTIAHRVLVITGMPFLEAVPQHGSSGSAPGAL</sequence>
<accession>A0ABT8FDD1</accession>